<evidence type="ECO:0000313" key="2">
    <source>
        <dbReference type="Proteomes" id="UP000729402"/>
    </source>
</evidence>
<gene>
    <name evidence="1" type="ORF">GUJ93_ZPchr0002g24346</name>
</gene>
<reference evidence="1" key="1">
    <citation type="journal article" date="2021" name="bioRxiv">
        <title>Whole Genome Assembly and Annotation of Northern Wild Rice, Zizania palustris L., Supports a Whole Genome Duplication in the Zizania Genus.</title>
        <authorList>
            <person name="Haas M."/>
            <person name="Kono T."/>
            <person name="Macchietto M."/>
            <person name="Millas R."/>
            <person name="McGilp L."/>
            <person name="Shao M."/>
            <person name="Duquette J."/>
            <person name="Hirsch C.N."/>
            <person name="Kimball J."/>
        </authorList>
    </citation>
    <scope>NUCLEOTIDE SEQUENCE</scope>
    <source>
        <tissue evidence="1">Fresh leaf tissue</tissue>
    </source>
</reference>
<dbReference type="Proteomes" id="UP000729402">
    <property type="component" value="Unassembled WGS sequence"/>
</dbReference>
<sequence>MKKQLSLLPGDASSLASLSSNMAIITSVWNQKLNRGGNQQISPPNICSLSGVNPEQLPQLRCPVRMASSGS</sequence>
<accession>A0A8J5VTJ5</accession>
<reference evidence="1" key="2">
    <citation type="submission" date="2021-02" db="EMBL/GenBank/DDBJ databases">
        <authorList>
            <person name="Kimball J.A."/>
            <person name="Haas M.W."/>
            <person name="Macchietto M."/>
            <person name="Kono T."/>
            <person name="Duquette J."/>
            <person name="Shao M."/>
        </authorList>
    </citation>
    <scope>NUCLEOTIDE SEQUENCE</scope>
    <source>
        <tissue evidence="1">Fresh leaf tissue</tissue>
    </source>
</reference>
<proteinExistence type="predicted"/>
<comment type="caution">
    <text evidence="1">The sequence shown here is derived from an EMBL/GenBank/DDBJ whole genome shotgun (WGS) entry which is preliminary data.</text>
</comment>
<keyword evidence="2" id="KW-1185">Reference proteome</keyword>
<evidence type="ECO:0000313" key="1">
    <source>
        <dbReference type="EMBL" id="KAG8059658.1"/>
    </source>
</evidence>
<name>A0A8J5VTJ5_ZIZPA</name>
<organism evidence="1 2">
    <name type="scientific">Zizania palustris</name>
    <name type="common">Northern wild rice</name>
    <dbReference type="NCBI Taxonomy" id="103762"/>
    <lineage>
        <taxon>Eukaryota</taxon>
        <taxon>Viridiplantae</taxon>
        <taxon>Streptophyta</taxon>
        <taxon>Embryophyta</taxon>
        <taxon>Tracheophyta</taxon>
        <taxon>Spermatophyta</taxon>
        <taxon>Magnoliopsida</taxon>
        <taxon>Liliopsida</taxon>
        <taxon>Poales</taxon>
        <taxon>Poaceae</taxon>
        <taxon>BOP clade</taxon>
        <taxon>Oryzoideae</taxon>
        <taxon>Oryzeae</taxon>
        <taxon>Zizaniinae</taxon>
        <taxon>Zizania</taxon>
    </lineage>
</organism>
<dbReference type="EMBL" id="JAAALK010000287">
    <property type="protein sequence ID" value="KAG8059658.1"/>
    <property type="molecule type" value="Genomic_DNA"/>
</dbReference>
<dbReference type="AlphaFoldDB" id="A0A8J5VTJ5"/>
<protein>
    <submittedName>
        <fullName evidence="1">Uncharacterized protein</fullName>
    </submittedName>
</protein>